<dbReference type="PANTHER" id="PTHR30055">
    <property type="entry name" value="HTH-TYPE TRANSCRIPTIONAL REGULATOR RUTR"/>
    <property type="match status" value="1"/>
</dbReference>
<dbReference type="Gene3D" id="1.10.357.10">
    <property type="entry name" value="Tetracycline Repressor, domain 2"/>
    <property type="match status" value="1"/>
</dbReference>
<dbReference type="Gene3D" id="1.10.10.60">
    <property type="entry name" value="Homeodomain-like"/>
    <property type="match status" value="1"/>
</dbReference>
<evidence type="ECO:0000256" key="3">
    <source>
        <dbReference type="ARBA" id="ARBA00023125"/>
    </source>
</evidence>
<name>A0A7Z0WH50_9PSEU</name>
<evidence type="ECO:0000259" key="6">
    <source>
        <dbReference type="PROSITE" id="PS50977"/>
    </source>
</evidence>
<keyword evidence="2" id="KW-0805">Transcription regulation</keyword>
<comment type="caution">
    <text evidence="7">The sequence shown here is derived from an EMBL/GenBank/DDBJ whole genome shotgun (WGS) entry which is preliminary data.</text>
</comment>
<protein>
    <submittedName>
        <fullName evidence="7">TetR family transcriptional regulator</fullName>
    </submittedName>
</protein>
<dbReference type="Proteomes" id="UP000185696">
    <property type="component" value="Unassembled WGS sequence"/>
</dbReference>
<evidence type="ECO:0000256" key="1">
    <source>
        <dbReference type="ARBA" id="ARBA00022491"/>
    </source>
</evidence>
<dbReference type="EMBL" id="MSIF01000017">
    <property type="protein sequence ID" value="OLF07134.1"/>
    <property type="molecule type" value="Genomic_DNA"/>
</dbReference>
<dbReference type="Pfam" id="PF00440">
    <property type="entry name" value="TetR_N"/>
    <property type="match status" value="1"/>
</dbReference>
<dbReference type="InterPro" id="IPR050109">
    <property type="entry name" value="HTH-type_TetR-like_transc_reg"/>
</dbReference>
<evidence type="ECO:0000256" key="4">
    <source>
        <dbReference type="ARBA" id="ARBA00023163"/>
    </source>
</evidence>
<dbReference type="GO" id="GO:0000976">
    <property type="term" value="F:transcription cis-regulatory region binding"/>
    <property type="evidence" value="ECO:0007669"/>
    <property type="project" value="TreeGrafter"/>
</dbReference>
<evidence type="ECO:0000313" key="8">
    <source>
        <dbReference type="Proteomes" id="UP000185696"/>
    </source>
</evidence>
<dbReference type="GO" id="GO:0046677">
    <property type="term" value="P:response to antibiotic"/>
    <property type="evidence" value="ECO:0007669"/>
    <property type="project" value="InterPro"/>
</dbReference>
<feature type="domain" description="HTH tetR-type" evidence="6">
    <location>
        <begin position="8"/>
        <end position="68"/>
    </location>
</feature>
<gene>
    <name evidence="7" type="ORF">BLA60_28390</name>
</gene>
<keyword evidence="4" id="KW-0804">Transcription</keyword>
<evidence type="ECO:0000256" key="2">
    <source>
        <dbReference type="ARBA" id="ARBA00023015"/>
    </source>
</evidence>
<dbReference type="Pfam" id="PF02909">
    <property type="entry name" value="TetR_C_1"/>
    <property type="match status" value="1"/>
</dbReference>
<keyword evidence="3 5" id="KW-0238">DNA-binding</keyword>
<dbReference type="PANTHER" id="PTHR30055:SF151">
    <property type="entry name" value="TRANSCRIPTIONAL REGULATORY PROTEIN"/>
    <property type="match status" value="1"/>
</dbReference>
<dbReference type="InterPro" id="IPR036271">
    <property type="entry name" value="Tet_transcr_reg_TetR-rel_C_sf"/>
</dbReference>
<dbReference type="InterPro" id="IPR003012">
    <property type="entry name" value="Tet_transcr_reg_TetR"/>
</dbReference>
<dbReference type="GO" id="GO:0045892">
    <property type="term" value="P:negative regulation of DNA-templated transcription"/>
    <property type="evidence" value="ECO:0007669"/>
    <property type="project" value="InterPro"/>
</dbReference>
<dbReference type="PROSITE" id="PS50977">
    <property type="entry name" value="HTH_TETR_2"/>
    <property type="match status" value="1"/>
</dbReference>
<organism evidence="7 8">
    <name type="scientific">Actinophytocola xinjiangensis</name>
    <dbReference type="NCBI Taxonomy" id="485602"/>
    <lineage>
        <taxon>Bacteria</taxon>
        <taxon>Bacillati</taxon>
        <taxon>Actinomycetota</taxon>
        <taxon>Actinomycetes</taxon>
        <taxon>Pseudonocardiales</taxon>
        <taxon>Pseudonocardiaceae</taxon>
    </lineage>
</organism>
<sequence>MVVGRRTPLSREQVITAAVALADEKGVAGVTMRAVAGVVGVEAMSLYNHVAGREGILDGMVDVVFSEISLPEKGVHWREAMRARASSARATLGRHPWAVALMDSRRSPGEATLRHHNAVLGALRGGGFSIVMAGHAVSLIDSYVYGFVLQEVGLPFSTRDELEEVAGEIMGDLPADAYPYLTEIMVSYASRPDYAYADEFGFGLELILGALGPDEIP</sequence>
<dbReference type="InterPro" id="IPR001647">
    <property type="entry name" value="HTH_TetR"/>
</dbReference>
<evidence type="ECO:0000256" key="5">
    <source>
        <dbReference type="PROSITE-ProRule" id="PRU00335"/>
    </source>
</evidence>
<dbReference type="InterPro" id="IPR004111">
    <property type="entry name" value="Repressor_TetR_C"/>
</dbReference>
<keyword evidence="1" id="KW-0678">Repressor</keyword>
<dbReference type="SUPFAM" id="SSF48498">
    <property type="entry name" value="Tetracyclin repressor-like, C-terminal domain"/>
    <property type="match status" value="1"/>
</dbReference>
<dbReference type="InterPro" id="IPR009057">
    <property type="entry name" value="Homeodomain-like_sf"/>
</dbReference>
<dbReference type="SUPFAM" id="SSF46689">
    <property type="entry name" value="Homeodomain-like"/>
    <property type="match status" value="1"/>
</dbReference>
<reference evidence="7 8" key="1">
    <citation type="submission" date="2016-12" db="EMBL/GenBank/DDBJ databases">
        <title>The draft genome sequence of Actinophytocola xinjiangensis.</title>
        <authorList>
            <person name="Wang W."/>
            <person name="Yuan L."/>
        </authorList>
    </citation>
    <scope>NUCLEOTIDE SEQUENCE [LARGE SCALE GENOMIC DNA]</scope>
    <source>
        <strain evidence="7 8">CGMCC 4.4663</strain>
    </source>
</reference>
<dbReference type="PRINTS" id="PR00400">
    <property type="entry name" value="TETREPRESSOR"/>
</dbReference>
<dbReference type="GO" id="GO:0003700">
    <property type="term" value="F:DNA-binding transcription factor activity"/>
    <property type="evidence" value="ECO:0007669"/>
    <property type="project" value="TreeGrafter"/>
</dbReference>
<accession>A0A7Z0WH50</accession>
<dbReference type="AlphaFoldDB" id="A0A7Z0WH50"/>
<evidence type="ECO:0000313" key="7">
    <source>
        <dbReference type="EMBL" id="OLF07134.1"/>
    </source>
</evidence>
<feature type="DNA-binding region" description="H-T-H motif" evidence="5">
    <location>
        <begin position="31"/>
        <end position="50"/>
    </location>
</feature>
<proteinExistence type="predicted"/>
<keyword evidence="8" id="KW-1185">Reference proteome</keyword>